<evidence type="ECO:0000313" key="2">
    <source>
        <dbReference type="Proteomes" id="UP000178859"/>
    </source>
</evidence>
<organism evidence="1 2">
    <name type="scientific">Candidatus Daviesbacteria bacterium RIFCSPLOWO2_02_FULL_36_7</name>
    <dbReference type="NCBI Taxonomy" id="1797792"/>
    <lineage>
        <taxon>Bacteria</taxon>
        <taxon>Candidatus Daviesiibacteriota</taxon>
    </lineage>
</organism>
<name>A0A1F5MGT8_9BACT</name>
<reference evidence="1 2" key="1">
    <citation type="journal article" date="2016" name="Nat. Commun.">
        <title>Thousands of microbial genomes shed light on interconnected biogeochemical processes in an aquifer system.</title>
        <authorList>
            <person name="Anantharaman K."/>
            <person name="Brown C.T."/>
            <person name="Hug L.A."/>
            <person name="Sharon I."/>
            <person name="Castelle C.J."/>
            <person name="Probst A.J."/>
            <person name="Thomas B.C."/>
            <person name="Singh A."/>
            <person name="Wilkins M.J."/>
            <person name="Karaoz U."/>
            <person name="Brodie E.L."/>
            <person name="Williams K.H."/>
            <person name="Hubbard S.S."/>
            <person name="Banfield J.F."/>
        </authorList>
    </citation>
    <scope>NUCLEOTIDE SEQUENCE [LARGE SCALE GENOMIC DNA]</scope>
</reference>
<evidence type="ECO:0000313" key="1">
    <source>
        <dbReference type="EMBL" id="OGE64565.1"/>
    </source>
</evidence>
<accession>A0A1F5MGT8</accession>
<comment type="caution">
    <text evidence="1">The sequence shown here is derived from an EMBL/GenBank/DDBJ whole genome shotgun (WGS) entry which is preliminary data.</text>
</comment>
<dbReference type="AlphaFoldDB" id="A0A1F5MGT8"/>
<protein>
    <submittedName>
        <fullName evidence="1">Uncharacterized protein</fullName>
    </submittedName>
</protein>
<dbReference type="EMBL" id="MFDT01000054">
    <property type="protein sequence ID" value="OGE64565.1"/>
    <property type="molecule type" value="Genomic_DNA"/>
</dbReference>
<gene>
    <name evidence="1" type="ORF">A3I48_00710</name>
</gene>
<sequence length="164" mass="18624">MIAVDNWNLVREGPIVLEGLSFLVADTKALDAIRPIGRFVESDLITNRGQERFRGALTASVGVIEGATRFDKTRETARMYLERWLENPDFEQYLSAVVNGLCRCSPDNYPSYLKRLLDVAGNHPDYFELDSVIRRLVKIVSPPIVAQYLDDLPPETQKLLEDKI</sequence>
<proteinExistence type="predicted"/>
<dbReference type="Proteomes" id="UP000178859">
    <property type="component" value="Unassembled WGS sequence"/>
</dbReference>